<reference evidence="1 2" key="1">
    <citation type="journal article" date="2020" name="ISME J.">
        <title>Uncovering the hidden diversity of litter-decomposition mechanisms in mushroom-forming fungi.</title>
        <authorList>
            <person name="Floudas D."/>
            <person name="Bentzer J."/>
            <person name="Ahren D."/>
            <person name="Johansson T."/>
            <person name="Persson P."/>
            <person name="Tunlid A."/>
        </authorList>
    </citation>
    <scope>NUCLEOTIDE SEQUENCE [LARGE SCALE GENOMIC DNA]</scope>
    <source>
        <strain evidence="1 2">CBS 175.51</strain>
    </source>
</reference>
<keyword evidence="2" id="KW-1185">Reference proteome</keyword>
<organism evidence="1 2">
    <name type="scientific">Ephemerocybe angulata</name>
    <dbReference type="NCBI Taxonomy" id="980116"/>
    <lineage>
        <taxon>Eukaryota</taxon>
        <taxon>Fungi</taxon>
        <taxon>Dikarya</taxon>
        <taxon>Basidiomycota</taxon>
        <taxon>Agaricomycotina</taxon>
        <taxon>Agaricomycetes</taxon>
        <taxon>Agaricomycetidae</taxon>
        <taxon>Agaricales</taxon>
        <taxon>Agaricineae</taxon>
        <taxon>Psathyrellaceae</taxon>
        <taxon>Ephemerocybe</taxon>
    </lineage>
</organism>
<dbReference type="Proteomes" id="UP000541558">
    <property type="component" value="Unassembled WGS sequence"/>
</dbReference>
<name>A0A8H5C0Y5_9AGAR</name>
<accession>A0A8H5C0Y5</accession>
<dbReference type="EMBL" id="JAACJK010000112">
    <property type="protein sequence ID" value="KAF5331987.1"/>
    <property type="molecule type" value="Genomic_DNA"/>
</dbReference>
<protein>
    <recommendedName>
        <fullName evidence="3">F-box domain-containing protein</fullName>
    </recommendedName>
</protein>
<evidence type="ECO:0000313" key="1">
    <source>
        <dbReference type="EMBL" id="KAF5331987.1"/>
    </source>
</evidence>
<comment type="caution">
    <text evidence="1">The sequence shown here is derived from an EMBL/GenBank/DDBJ whole genome shotgun (WGS) entry which is preliminary data.</text>
</comment>
<sequence>MTRICADDMPHEIWLRIFQTCVQLYRAPDDNPFAKPRSNAKLPCTPFLLSAVCTDWRKISLSNSTLWSTVFIVLVGTSGGRQESELRIEAMELWIQRARSLPLSITFRVHARPDDFYQSADGMGLPALLVKHAQKIKELYMELPPHWYQTVTGVHFPILERLKVIVPEVEADFRSMTIMNEGPRTVYEGRRWTMDTEVDLSQCPMLSTASVTGPFAYNRIILPWENIVNLRVSHVVAVDIPGILRRFPALRQFWVEFGEVDSMDDYSDFGDDSSDDEDLEGSSTLEKLVLQGVRSWALSDILGDVPLSSLKHLEITLAEHEYEVEDEEFQESDLFQPILGLADTLQHLSIGLDKVESFNSTIRFLSSFQSLVSLELLPASAELGLDDAFFESLLMKPSILPHLEDITISDLAISIEDDTLLDILRYRGYGGQLGAHTTAAGSSRLKSFKLVAKSGIESQSALLLEDSTRADLMQMVREGLSIHIELGEDVLFTS</sequence>
<evidence type="ECO:0008006" key="3">
    <source>
        <dbReference type="Google" id="ProtNLM"/>
    </source>
</evidence>
<dbReference type="OrthoDB" id="3056337at2759"/>
<evidence type="ECO:0000313" key="2">
    <source>
        <dbReference type="Proteomes" id="UP000541558"/>
    </source>
</evidence>
<dbReference type="AlphaFoldDB" id="A0A8H5C0Y5"/>
<proteinExistence type="predicted"/>
<gene>
    <name evidence="1" type="ORF">D9611_009005</name>
</gene>